<dbReference type="Proteomes" id="UP000199068">
    <property type="component" value="Unassembled WGS sequence"/>
</dbReference>
<keyword evidence="2" id="KW-0805">Transcription regulation</keyword>
<sequence>MEWLMTVGQISKLFNITSETLRHYDRIGLLNPIINEDNGYRYYSLKEIEMLDLILDAKYLEIPLSNIKEALKNESIDNYIDLIDLQEKTIDEKIEHLLKIKEQAKQKKAILNEMLNFENNYDFEKLEIKNEDNTIVFIPIEYLINSKIKQKDSSLRSLYLEPWMIMYEAKDKNTLIDDKKYMAIYEYNTSNLIIEEDKKIYKKKYKGNFIKTKFVGTMDEVEEYIKLILSNFYDNKENLNLDISINWIWVVYNEKGTINFVEITIPLD</sequence>
<dbReference type="InterPro" id="IPR047057">
    <property type="entry name" value="MerR_fam"/>
</dbReference>
<dbReference type="PROSITE" id="PS50937">
    <property type="entry name" value="HTH_MERR_2"/>
    <property type="match status" value="1"/>
</dbReference>
<accession>A0A1G9MQ18</accession>
<organism evidence="6 7">
    <name type="scientific">Romboutsia lituseburensis DSM 797</name>
    <dbReference type="NCBI Taxonomy" id="1121325"/>
    <lineage>
        <taxon>Bacteria</taxon>
        <taxon>Bacillati</taxon>
        <taxon>Bacillota</taxon>
        <taxon>Clostridia</taxon>
        <taxon>Peptostreptococcales</taxon>
        <taxon>Peptostreptococcaceae</taxon>
        <taxon>Romboutsia</taxon>
    </lineage>
</organism>
<evidence type="ECO:0000256" key="1">
    <source>
        <dbReference type="ARBA" id="ARBA00022491"/>
    </source>
</evidence>
<dbReference type="GO" id="GO:0003700">
    <property type="term" value="F:DNA-binding transcription factor activity"/>
    <property type="evidence" value="ECO:0007669"/>
    <property type="project" value="InterPro"/>
</dbReference>
<keyword evidence="1" id="KW-0678">Repressor</keyword>
<dbReference type="AlphaFoldDB" id="A0A1G9MQ18"/>
<dbReference type="PANTHER" id="PTHR30204">
    <property type="entry name" value="REDOX-CYCLING DRUG-SENSING TRANSCRIPTIONAL ACTIVATOR SOXR"/>
    <property type="match status" value="1"/>
</dbReference>
<dbReference type="SMART" id="SM00422">
    <property type="entry name" value="HTH_MERR"/>
    <property type="match status" value="1"/>
</dbReference>
<dbReference type="STRING" id="1121325.SAMN04515677_103315"/>
<dbReference type="Gene3D" id="1.10.1660.10">
    <property type="match status" value="1"/>
</dbReference>
<evidence type="ECO:0000256" key="2">
    <source>
        <dbReference type="ARBA" id="ARBA00023015"/>
    </source>
</evidence>
<evidence type="ECO:0000259" key="5">
    <source>
        <dbReference type="PROSITE" id="PS50937"/>
    </source>
</evidence>
<evidence type="ECO:0000313" key="7">
    <source>
        <dbReference type="Proteomes" id="UP000199068"/>
    </source>
</evidence>
<keyword evidence="4" id="KW-0804">Transcription</keyword>
<dbReference type="InterPro" id="IPR009061">
    <property type="entry name" value="DNA-bd_dom_put_sf"/>
</dbReference>
<dbReference type="GO" id="GO:0003677">
    <property type="term" value="F:DNA binding"/>
    <property type="evidence" value="ECO:0007669"/>
    <property type="project" value="UniProtKB-KW"/>
</dbReference>
<proteinExistence type="predicted"/>
<dbReference type="RefSeq" id="WP_092725007.1">
    <property type="nucleotide sequence ID" value="NZ_FNGW01000003.1"/>
</dbReference>
<evidence type="ECO:0000313" key="6">
    <source>
        <dbReference type="EMBL" id="SDL76386.1"/>
    </source>
</evidence>
<evidence type="ECO:0000256" key="3">
    <source>
        <dbReference type="ARBA" id="ARBA00023125"/>
    </source>
</evidence>
<evidence type="ECO:0000256" key="4">
    <source>
        <dbReference type="ARBA" id="ARBA00023163"/>
    </source>
</evidence>
<name>A0A1G9MQ18_9FIRM</name>
<reference evidence="6 7" key="1">
    <citation type="submission" date="2016-10" db="EMBL/GenBank/DDBJ databases">
        <authorList>
            <person name="de Groot N.N."/>
        </authorList>
    </citation>
    <scope>NUCLEOTIDE SEQUENCE [LARGE SCALE GENOMIC DNA]</scope>
    <source>
        <strain evidence="6 7">DSM 797</strain>
    </source>
</reference>
<dbReference type="PANTHER" id="PTHR30204:SF69">
    <property type="entry name" value="MERR-FAMILY TRANSCRIPTIONAL REGULATOR"/>
    <property type="match status" value="1"/>
</dbReference>
<gene>
    <name evidence="6" type="ORF">SAMN04515677_103315</name>
</gene>
<dbReference type="EMBL" id="FNGW01000003">
    <property type="protein sequence ID" value="SDL76386.1"/>
    <property type="molecule type" value="Genomic_DNA"/>
</dbReference>
<protein>
    <submittedName>
        <fullName evidence="6">DNA-binding transcriptional regulator, MerR family</fullName>
    </submittedName>
</protein>
<keyword evidence="3 6" id="KW-0238">DNA-binding</keyword>
<dbReference type="Pfam" id="PF13411">
    <property type="entry name" value="MerR_1"/>
    <property type="match status" value="1"/>
</dbReference>
<dbReference type="SUPFAM" id="SSF46955">
    <property type="entry name" value="Putative DNA-binding domain"/>
    <property type="match status" value="1"/>
</dbReference>
<feature type="domain" description="HTH merR-type" evidence="5">
    <location>
        <begin position="4"/>
        <end position="73"/>
    </location>
</feature>
<dbReference type="InterPro" id="IPR000551">
    <property type="entry name" value="MerR-type_HTH_dom"/>
</dbReference>
<keyword evidence="7" id="KW-1185">Reference proteome</keyword>